<evidence type="ECO:0000313" key="2">
    <source>
        <dbReference type="Proteomes" id="UP001235939"/>
    </source>
</evidence>
<accession>A0ABY6K2X4</accession>
<keyword evidence="2" id="KW-1185">Reference proteome</keyword>
<proteinExistence type="predicted"/>
<gene>
    <name evidence="1" type="ORF">LAZ67_1007489</name>
</gene>
<sequence length="133" mass="14886">MKPYLDPEEQHSILLGNTGRDRFPSRTRAETSYQRVAAFSKEGVMSSSSIQMGQLSIIPGPRGDHRLDGFEDLGRWLVLGRRCDGWSWKEEGCLNLLEMVIAMFACGEGYVCLWSGLCLLVEKAMFACGEGYI</sequence>
<reference evidence="1 2" key="1">
    <citation type="submission" date="2022-01" db="EMBL/GenBank/DDBJ databases">
        <title>A chromosomal length assembly of Cordylochernes scorpioides.</title>
        <authorList>
            <person name="Zeh D."/>
            <person name="Zeh J."/>
        </authorList>
    </citation>
    <scope>NUCLEOTIDE SEQUENCE [LARGE SCALE GENOMIC DNA]</scope>
    <source>
        <strain evidence="1">IN4F17</strain>
        <tissue evidence="1">Whole Body</tissue>
    </source>
</reference>
<protein>
    <submittedName>
        <fullName evidence="1">Uncharacterized protein</fullName>
    </submittedName>
</protein>
<dbReference type="Proteomes" id="UP001235939">
    <property type="component" value="Chromosome 01"/>
</dbReference>
<evidence type="ECO:0000313" key="1">
    <source>
        <dbReference type="EMBL" id="UYV62012.1"/>
    </source>
</evidence>
<dbReference type="EMBL" id="CP092863">
    <property type="protein sequence ID" value="UYV62012.1"/>
    <property type="molecule type" value="Genomic_DNA"/>
</dbReference>
<organism evidence="1 2">
    <name type="scientific">Cordylochernes scorpioides</name>
    <dbReference type="NCBI Taxonomy" id="51811"/>
    <lineage>
        <taxon>Eukaryota</taxon>
        <taxon>Metazoa</taxon>
        <taxon>Ecdysozoa</taxon>
        <taxon>Arthropoda</taxon>
        <taxon>Chelicerata</taxon>
        <taxon>Arachnida</taxon>
        <taxon>Pseudoscorpiones</taxon>
        <taxon>Cheliferoidea</taxon>
        <taxon>Chernetidae</taxon>
        <taxon>Cordylochernes</taxon>
    </lineage>
</organism>
<name>A0ABY6K2X4_9ARAC</name>